<dbReference type="InterPro" id="IPR036640">
    <property type="entry name" value="ABC1_TM_sf"/>
</dbReference>
<dbReference type="Proteomes" id="UP000031838">
    <property type="component" value="Chromosome 2"/>
</dbReference>
<dbReference type="AlphaFoldDB" id="A0A0B6RYM4"/>
<evidence type="ECO:0000256" key="14">
    <source>
        <dbReference type="SAM" id="MobiDB-lite"/>
    </source>
</evidence>
<keyword evidence="10 15" id="KW-0472">Membrane</keyword>
<sequence>MPERNQRDTDPPLAWPARDAGPPRGEPGPLTVAGFLRGQLLEAWRPLSGAITGQLVFVLVAMATTRMIGNAMEAASHGAQSLGALCTRFAMIAALLLLGICVRRYADRAVMDHILTVSCAIVQQGYERAEESRSEAGALGGPAGQDRSGATVRKILRARQNYDVLVSSCYFSLLPAALGIPFAIGVTALDSWPGALAMLICLTPMLFATALFGRRHVTPLLRESARLDSRLSAELSDVLGNHATVTSWDTHHYETGRLQRLSECWRERTAPAWGRLVDNAMLQNALSAVTLVVPLAVVAAELLARHGNIAAATTVVGASFVLRSSLGTFGKAVRDVHTSLSDLHEYVDLLNVSQPAVAQRELSAFRAAEMRIRFDAVDFHYPGRRESGVRALDVAIEPNQTVGVVGGSGSGKTTFLKLILGIHVASAGRVTVDGQDVAQMRRGSLRRHIALVAQDTPMFQRTLLENLTYGIGHVRRKKIDAVVRAVGLDVLVASLPDGYATMVGERGASLSGGERQRVAIARALLSNRRLLIFDEATANLDIVTEARAQAAIERFAAGRTCIIVAHRLSTVRHADRILVFSEGRIVADGSHDELVRRGDPAYRRLLGEPHGAPPRGARPATPLEAPPAGRPG</sequence>
<feature type="transmembrane region" description="Helical" evidence="15">
    <location>
        <begin position="81"/>
        <end position="102"/>
    </location>
</feature>
<comment type="similarity">
    <text evidence="12">Belongs to the ABC transporter superfamily. Cyclolysin exporter (TC 3.A.1.109.2) family.</text>
</comment>
<evidence type="ECO:0000256" key="1">
    <source>
        <dbReference type="ARBA" id="ARBA00004651"/>
    </source>
</evidence>
<evidence type="ECO:0000256" key="8">
    <source>
        <dbReference type="ARBA" id="ARBA00022840"/>
    </source>
</evidence>
<evidence type="ECO:0000256" key="6">
    <source>
        <dbReference type="ARBA" id="ARBA00022735"/>
    </source>
</evidence>
<dbReference type="GO" id="GO:0034040">
    <property type="term" value="F:ATPase-coupled lipid transmembrane transporter activity"/>
    <property type="evidence" value="ECO:0007669"/>
    <property type="project" value="TreeGrafter"/>
</dbReference>
<dbReference type="GO" id="GO:0005524">
    <property type="term" value="F:ATP binding"/>
    <property type="evidence" value="ECO:0007669"/>
    <property type="project" value="UniProtKB-KW"/>
</dbReference>
<feature type="region of interest" description="Disordered" evidence="14">
    <location>
        <begin position="1"/>
        <end position="28"/>
    </location>
</feature>
<dbReference type="PANTHER" id="PTHR24221:SF654">
    <property type="entry name" value="ATP-BINDING CASSETTE SUB-FAMILY B MEMBER 6"/>
    <property type="match status" value="1"/>
</dbReference>
<dbReference type="PROSITE" id="PS50929">
    <property type="entry name" value="ABC_TM1F"/>
    <property type="match status" value="1"/>
</dbReference>
<dbReference type="GO" id="GO:0005886">
    <property type="term" value="C:plasma membrane"/>
    <property type="evidence" value="ECO:0007669"/>
    <property type="project" value="UniProtKB-SubCell"/>
</dbReference>
<keyword evidence="3" id="KW-1003">Cell membrane</keyword>
<dbReference type="SUPFAM" id="SSF52540">
    <property type="entry name" value="P-loop containing nucleoside triphosphate hydrolases"/>
    <property type="match status" value="1"/>
</dbReference>
<dbReference type="GO" id="GO:0031640">
    <property type="term" value="P:killing of cells of another organism"/>
    <property type="evidence" value="ECO:0007669"/>
    <property type="project" value="UniProtKB-KW"/>
</dbReference>
<dbReference type="InterPro" id="IPR017871">
    <property type="entry name" value="ABC_transporter-like_CS"/>
</dbReference>
<keyword evidence="6" id="KW-0354">Hemolysis</keyword>
<evidence type="ECO:0000256" key="10">
    <source>
        <dbReference type="ARBA" id="ARBA00023136"/>
    </source>
</evidence>
<evidence type="ECO:0000256" key="2">
    <source>
        <dbReference type="ARBA" id="ARBA00022448"/>
    </source>
</evidence>
<organism evidence="18 19">
    <name type="scientific">Burkholderia plantarii</name>
    <dbReference type="NCBI Taxonomy" id="41899"/>
    <lineage>
        <taxon>Bacteria</taxon>
        <taxon>Pseudomonadati</taxon>
        <taxon>Pseudomonadota</taxon>
        <taxon>Betaproteobacteria</taxon>
        <taxon>Burkholderiales</taxon>
        <taxon>Burkholderiaceae</taxon>
        <taxon>Burkholderia</taxon>
    </lineage>
</organism>
<feature type="transmembrane region" description="Helical" evidence="15">
    <location>
        <begin position="47"/>
        <end position="69"/>
    </location>
</feature>
<evidence type="ECO:0000259" key="16">
    <source>
        <dbReference type="PROSITE" id="PS50893"/>
    </source>
</evidence>
<dbReference type="InterPro" id="IPR039421">
    <property type="entry name" value="Type_1_exporter"/>
</dbReference>
<dbReference type="InterPro" id="IPR027417">
    <property type="entry name" value="P-loop_NTPase"/>
</dbReference>
<evidence type="ECO:0000256" key="12">
    <source>
        <dbReference type="ARBA" id="ARBA00061173"/>
    </source>
</evidence>
<evidence type="ECO:0000256" key="15">
    <source>
        <dbReference type="SAM" id="Phobius"/>
    </source>
</evidence>
<comment type="function">
    <text evidence="11">Involved in the export of calmodulin-sensitive adenylate cyclase-hemolysin (cyclolysin).</text>
</comment>
<evidence type="ECO:0000256" key="9">
    <source>
        <dbReference type="ARBA" id="ARBA00022989"/>
    </source>
</evidence>
<evidence type="ECO:0000256" key="7">
    <source>
        <dbReference type="ARBA" id="ARBA00022741"/>
    </source>
</evidence>
<dbReference type="HOGENOM" id="CLU_000604_84_3_4"/>
<feature type="region of interest" description="Disordered" evidence="14">
    <location>
        <begin position="605"/>
        <end position="632"/>
    </location>
</feature>
<evidence type="ECO:0000256" key="4">
    <source>
        <dbReference type="ARBA" id="ARBA00022519"/>
    </source>
</evidence>
<dbReference type="SUPFAM" id="SSF90123">
    <property type="entry name" value="ABC transporter transmembrane region"/>
    <property type="match status" value="1"/>
</dbReference>
<dbReference type="PROSITE" id="PS00211">
    <property type="entry name" value="ABC_TRANSPORTER_1"/>
    <property type="match status" value="1"/>
</dbReference>
<dbReference type="EMBL" id="CP002581">
    <property type="protein sequence ID" value="AJK48483.1"/>
    <property type="molecule type" value="Genomic_DNA"/>
</dbReference>
<evidence type="ECO:0000256" key="5">
    <source>
        <dbReference type="ARBA" id="ARBA00022692"/>
    </source>
</evidence>
<comment type="subcellular location">
    <subcellularLocation>
        <location evidence="1">Cell membrane</location>
        <topology evidence="1">Multi-pass membrane protein</topology>
    </subcellularLocation>
</comment>
<keyword evidence="9 15" id="KW-1133">Transmembrane helix</keyword>
<proteinExistence type="inferred from homology"/>
<reference evidence="19" key="1">
    <citation type="submission" date="2011-03" db="EMBL/GenBank/DDBJ databases">
        <authorList>
            <person name="Voget S."/>
            <person name="Streit W.R."/>
            <person name="Jaeger K.E."/>
            <person name="Daniel R."/>
        </authorList>
    </citation>
    <scope>NUCLEOTIDE SEQUENCE [LARGE SCALE GENOMIC DNA]</scope>
    <source>
        <strain evidence="19">PG1</strain>
    </source>
</reference>
<dbReference type="FunFam" id="3.40.50.300:FF:000299">
    <property type="entry name" value="ABC transporter ATP-binding protein/permease"/>
    <property type="match status" value="1"/>
</dbReference>
<dbReference type="InterPro" id="IPR011527">
    <property type="entry name" value="ABC1_TM_dom"/>
</dbReference>
<keyword evidence="8 18" id="KW-0067">ATP-binding</keyword>
<dbReference type="SMART" id="SM00382">
    <property type="entry name" value="AAA"/>
    <property type="match status" value="1"/>
</dbReference>
<reference evidence="18 19" key="2">
    <citation type="journal article" date="2016" name="Appl. Microbiol. Biotechnol.">
        <title>Mutations improving production and secretion of extracellular lipase by Burkholderia glumae PG1.</title>
        <authorList>
            <person name="Knapp A."/>
            <person name="Voget S."/>
            <person name="Gao R."/>
            <person name="Zaburannyi N."/>
            <person name="Krysciak D."/>
            <person name="Breuer M."/>
            <person name="Hauer B."/>
            <person name="Streit W.R."/>
            <person name="Muller R."/>
            <person name="Daniel R."/>
            <person name="Jaeger K.E."/>
        </authorList>
    </citation>
    <scope>NUCLEOTIDE SEQUENCE [LARGE SCALE GENOMIC DNA]</scope>
    <source>
        <strain evidence="18 19">PG1</strain>
    </source>
</reference>
<feature type="domain" description="ABC transporter" evidence="16">
    <location>
        <begin position="372"/>
        <end position="607"/>
    </location>
</feature>
<dbReference type="RefSeq" id="WP_052498394.1">
    <property type="nucleotide sequence ID" value="NZ_CP002581.1"/>
</dbReference>
<feature type="domain" description="ABC transmembrane type-1" evidence="17">
    <location>
        <begin position="165"/>
        <end position="338"/>
    </location>
</feature>
<dbReference type="KEGG" id="bgp:BGL_2c03920"/>
<evidence type="ECO:0000313" key="19">
    <source>
        <dbReference type="Proteomes" id="UP000031838"/>
    </source>
</evidence>
<evidence type="ECO:0000256" key="13">
    <source>
        <dbReference type="ARBA" id="ARBA00072252"/>
    </source>
</evidence>
<dbReference type="PANTHER" id="PTHR24221">
    <property type="entry name" value="ATP-BINDING CASSETTE SUB-FAMILY B"/>
    <property type="match status" value="1"/>
</dbReference>
<dbReference type="InterPro" id="IPR003439">
    <property type="entry name" value="ABC_transporter-like_ATP-bd"/>
</dbReference>
<evidence type="ECO:0000259" key="17">
    <source>
        <dbReference type="PROSITE" id="PS50929"/>
    </source>
</evidence>
<protein>
    <recommendedName>
        <fullName evidence="13">Cyclolysin secretion/processing ATP-binding protein CyaB</fullName>
    </recommendedName>
</protein>
<keyword evidence="7" id="KW-0547">Nucleotide-binding</keyword>
<keyword evidence="19" id="KW-1185">Reference proteome</keyword>
<dbReference type="GO" id="GO:0140359">
    <property type="term" value="F:ABC-type transporter activity"/>
    <property type="evidence" value="ECO:0007669"/>
    <property type="project" value="InterPro"/>
</dbReference>
<feature type="compositionally biased region" description="Basic and acidic residues" evidence="14">
    <location>
        <begin position="1"/>
        <end position="10"/>
    </location>
</feature>
<dbReference type="GO" id="GO:0016887">
    <property type="term" value="F:ATP hydrolysis activity"/>
    <property type="evidence" value="ECO:0007669"/>
    <property type="project" value="InterPro"/>
</dbReference>
<keyword evidence="6" id="KW-0204">Cytolysis</keyword>
<gene>
    <name evidence="18" type="ORF">BGL_2c03920</name>
</gene>
<keyword evidence="4" id="KW-0997">Cell inner membrane</keyword>
<evidence type="ECO:0000313" key="18">
    <source>
        <dbReference type="EMBL" id="AJK48483.1"/>
    </source>
</evidence>
<evidence type="ECO:0000256" key="11">
    <source>
        <dbReference type="ARBA" id="ARBA00055355"/>
    </source>
</evidence>
<dbReference type="PROSITE" id="PS50893">
    <property type="entry name" value="ABC_TRANSPORTER_2"/>
    <property type="match status" value="1"/>
</dbReference>
<keyword evidence="2" id="KW-0813">Transport</keyword>
<evidence type="ECO:0000256" key="3">
    <source>
        <dbReference type="ARBA" id="ARBA00022475"/>
    </source>
</evidence>
<dbReference type="InterPro" id="IPR003593">
    <property type="entry name" value="AAA+_ATPase"/>
</dbReference>
<feature type="transmembrane region" description="Helical" evidence="15">
    <location>
        <begin position="164"/>
        <end position="186"/>
    </location>
</feature>
<name>A0A0B6RYM4_BURPL</name>
<dbReference type="Gene3D" id="3.40.50.300">
    <property type="entry name" value="P-loop containing nucleotide triphosphate hydrolases"/>
    <property type="match status" value="1"/>
</dbReference>
<feature type="transmembrane region" description="Helical" evidence="15">
    <location>
        <begin position="192"/>
        <end position="212"/>
    </location>
</feature>
<accession>A0A0B6RYM4</accession>
<keyword evidence="5 15" id="KW-0812">Transmembrane</keyword>
<dbReference type="Pfam" id="PF00005">
    <property type="entry name" value="ABC_tran"/>
    <property type="match status" value="1"/>
</dbReference>
<dbReference type="Gene3D" id="1.20.1560.10">
    <property type="entry name" value="ABC transporter type 1, transmembrane domain"/>
    <property type="match status" value="1"/>
</dbReference>